<name>A0A0C2C2C7_9BILA</name>
<dbReference type="EMBL" id="KN783177">
    <property type="protein sequence ID" value="KIH43747.1"/>
    <property type="molecule type" value="Genomic_DNA"/>
</dbReference>
<dbReference type="AlphaFoldDB" id="A0A0C2C2C7"/>
<reference evidence="1 2" key="1">
    <citation type="submission" date="2013-12" db="EMBL/GenBank/DDBJ databases">
        <title>Draft genome of the parsitic nematode Ancylostoma duodenale.</title>
        <authorList>
            <person name="Mitreva M."/>
        </authorList>
    </citation>
    <scope>NUCLEOTIDE SEQUENCE [LARGE SCALE GENOMIC DNA]</scope>
    <source>
        <strain evidence="1 2">Zhejiang</strain>
    </source>
</reference>
<evidence type="ECO:0000313" key="2">
    <source>
        <dbReference type="Proteomes" id="UP000054047"/>
    </source>
</evidence>
<evidence type="ECO:0000313" key="1">
    <source>
        <dbReference type="EMBL" id="KIH43747.1"/>
    </source>
</evidence>
<dbReference type="GO" id="GO:0005783">
    <property type="term" value="C:endoplasmic reticulum"/>
    <property type="evidence" value="ECO:0007669"/>
    <property type="project" value="TreeGrafter"/>
</dbReference>
<accession>A0A0C2C2C7</accession>
<dbReference type="Proteomes" id="UP000054047">
    <property type="component" value="Unassembled WGS sequence"/>
</dbReference>
<dbReference type="OrthoDB" id="186786at2759"/>
<protein>
    <submittedName>
        <fullName evidence="1">Uncharacterized protein</fullName>
    </submittedName>
</protein>
<gene>
    <name evidence="1" type="ORF">ANCDUO_26241</name>
</gene>
<feature type="non-terminal residue" evidence="1">
    <location>
        <position position="1"/>
    </location>
</feature>
<sequence length="127" mass="14438">LDWMYMWSALYQMNPWLITSNKISLKAQLQSLPGAAHSECRHLHVKGFGMSAAHFLFLQRNMEKDAVTFDSAIDYYKAATFPRGDGQVSLDDHEELGVRKEAWSEAPETPFVSSRGWLSPPFDKDEG</sequence>
<organism evidence="1 2">
    <name type="scientific">Ancylostoma duodenale</name>
    <dbReference type="NCBI Taxonomy" id="51022"/>
    <lineage>
        <taxon>Eukaryota</taxon>
        <taxon>Metazoa</taxon>
        <taxon>Ecdysozoa</taxon>
        <taxon>Nematoda</taxon>
        <taxon>Chromadorea</taxon>
        <taxon>Rhabditida</taxon>
        <taxon>Rhabditina</taxon>
        <taxon>Rhabditomorpha</taxon>
        <taxon>Strongyloidea</taxon>
        <taxon>Ancylostomatidae</taxon>
        <taxon>Ancylostomatinae</taxon>
        <taxon>Ancylostoma</taxon>
    </lineage>
</organism>
<keyword evidence="2" id="KW-1185">Reference proteome</keyword>
<proteinExistence type="predicted"/>
<feature type="non-terminal residue" evidence="1">
    <location>
        <position position="127"/>
    </location>
</feature>
<dbReference type="PANTHER" id="PTHR10983">
    <property type="entry name" value="1-ACYLGLYCEROL-3-PHOSPHATE ACYLTRANSFERASE-RELATED"/>
    <property type="match status" value="1"/>
</dbReference>
<dbReference type="GO" id="GO:0036149">
    <property type="term" value="P:phosphatidylinositol acyl-chain remodeling"/>
    <property type="evidence" value="ECO:0007669"/>
    <property type="project" value="TreeGrafter"/>
</dbReference>
<dbReference type="PANTHER" id="PTHR10983:SF20">
    <property type="entry name" value="LYSOPHOSPHATIDYLINOSITOL ACYLTRANSFERASE 10"/>
    <property type="match status" value="1"/>
</dbReference>
<dbReference type="GO" id="GO:0016746">
    <property type="term" value="F:acyltransferase activity"/>
    <property type="evidence" value="ECO:0007669"/>
    <property type="project" value="TreeGrafter"/>
</dbReference>